<dbReference type="AlphaFoldDB" id="A0AA41QPS2"/>
<evidence type="ECO:0000256" key="1">
    <source>
        <dbReference type="ARBA" id="ARBA00010333"/>
    </source>
</evidence>
<comment type="caution">
    <text evidence="6">The sequence shown here is derived from an EMBL/GenBank/DDBJ whole genome shotgun (WGS) entry which is preliminary data.</text>
</comment>
<dbReference type="GO" id="GO:0006865">
    <property type="term" value="P:amino acid transport"/>
    <property type="evidence" value="ECO:0007669"/>
    <property type="project" value="TreeGrafter"/>
</dbReference>
<keyword evidence="2" id="KW-0813">Transport</keyword>
<dbReference type="Proteomes" id="UP001156140">
    <property type="component" value="Unassembled WGS sequence"/>
</dbReference>
<evidence type="ECO:0000256" key="4">
    <source>
        <dbReference type="SAM" id="SignalP"/>
    </source>
</evidence>
<dbReference type="EMBL" id="JALAZD010000003">
    <property type="protein sequence ID" value="MCI0128775.1"/>
    <property type="molecule type" value="Genomic_DNA"/>
</dbReference>
<dbReference type="SUPFAM" id="SSF53850">
    <property type="entry name" value="Periplasmic binding protein-like II"/>
    <property type="match status" value="1"/>
</dbReference>
<dbReference type="Gene3D" id="3.40.190.10">
    <property type="entry name" value="Periplasmic binding protein-like II"/>
    <property type="match status" value="2"/>
</dbReference>
<dbReference type="GO" id="GO:0005576">
    <property type="term" value="C:extracellular region"/>
    <property type="evidence" value="ECO:0007669"/>
    <property type="project" value="TreeGrafter"/>
</dbReference>
<comment type="similarity">
    <text evidence="1">Belongs to the bacterial solute-binding protein 3 family.</text>
</comment>
<dbReference type="CDD" id="cd13688">
    <property type="entry name" value="PBP2_GltI_DEBP"/>
    <property type="match status" value="1"/>
</dbReference>
<protein>
    <submittedName>
        <fullName evidence="6">Amino acid ABC transporter substrate-binding protein</fullName>
    </submittedName>
</protein>
<dbReference type="InterPro" id="IPR001638">
    <property type="entry name" value="Solute-binding_3/MltF_N"/>
</dbReference>
<name>A0AA41QPS2_9HYPH</name>
<dbReference type="Pfam" id="PF00497">
    <property type="entry name" value="SBP_bac_3"/>
    <property type="match status" value="1"/>
</dbReference>
<keyword evidence="7" id="KW-1185">Reference proteome</keyword>
<feature type="chain" id="PRO_5041250243" evidence="4">
    <location>
        <begin position="22"/>
        <end position="301"/>
    </location>
</feature>
<feature type="domain" description="Solute-binding protein family 3/N-terminal" evidence="5">
    <location>
        <begin position="36"/>
        <end position="268"/>
    </location>
</feature>
<evidence type="ECO:0000256" key="3">
    <source>
        <dbReference type="ARBA" id="ARBA00022729"/>
    </source>
</evidence>
<gene>
    <name evidence="6" type="ORF">ML536_18230</name>
</gene>
<evidence type="ECO:0000259" key="5">
    <source>
        <dbReference type="SMART" id="SM00062"/>
    </source>
</evidence>
<reference evidence="6" key="1">
    <citation type="submission" date="2022-03" db="EMBL/GenBank/DDBJ databases">
        <title>The complete genome sequence of a Methyloterrigena soli.</title>
        <authorList>
            <person name="Zi Z."/>
        </authorList>
    </citation>
    <scope>NUCLEOTIDE SEQUENCE</scope>
    <source>
        <strain evidence="6">M48</strain>
    </source>
</reference>
<dbReference type="PANTHER" id="PTHR30085">
    <property type="entry name" value="AMINO ACID ABC TRANSPORTER PERMEASE"/>
    <property type="match status" value="1"/>
</dbReference>
<dbReference type="PANTHER" id="PTHR30085:SF2">
    <property type="entry name" value="GLUTAMATE_ASPARTATE IMPORT SOLUTE-BINDING PROTEIN"/>
    <property type="match status" value="1"/>
</dbReference>
<feature type="signal peptide" evidence="4">
    <location>
        <begin position="1"/>
        <end position="21"/>
    </location>
</feature>
<evidence type="ECO:0000256" key="2">
    <source>
        <dbReference type="ARBA" id="ARBA00022448"/>
    </source>
</evidence>
<sequence length="301" mass="32745">MLKKVIAVSAATLMIAAPAAAQDLTGTLAKIKETGTIALGHRDSSLPFSYYDDKQQVVGYAIDLCLNIADAVKKHLGMDELKIEMVPETPATRIPLLANGTIDLECGSTTNNEERQTQVGFTMTHYVVSPRYVSKAVNNLKTLEDLKGKTIVSTAGTTPLKLITELNAEQNLGINILSAKDHAEAFLMVETDRAVAFFMDDILLYSLAANSKDPSAYVITEDAYGIEPYGIMLRRDDPDFKAVVDAAMTEYYTSGAIKATYDKWFLQPIPPRGVNLNVPMSAAFAAVVAKPTDSPNPDDYR</sequence>
<dbReference type="SMART" id="SM00062">
    <property type="entry name" value="PBPb"/>
    <property type="match status" value="1"/>
</dbReference>
<keyword evidence="3 4" id="KW-0732">Signal</keyword>
<organism evidence="6 7">
    <name type="scientific">Paradevosia shaoguanensis</name>
    <dbReference type="NCBI Taxonomy" id="1335043"/>
    <lineage>
        <taxon>Bacteria</taxon>
        <taxon>Pseudomonadati</taxon>
        <taxon>Pseudomonadota</taxon>
        <taxon>Alphaproteobacteria</taxon>
        <taxon>Hyphomicrobiales</taxon>
        <taxon>Devosiaceae</taxon>
        <taxon>Paradevosia</taxon>
    </lineage>
</organism>
<dbReference type="GO" id="GO:0030288">
    <property type="term" value="C:outer membrane-bounded periplasmic space"/>
    <property type="evidence" value="ECO:0007669"/>
    <property type="project" value="TreeGrafter"/>
</dbReference>
<evidence type="ECO:0000313" key="6">
    <source>
        <dbReference type="EMBL" id="MCI0128775.1"/>
    </source>
</evidence>
<dbReference type="InterPro" id="IPR051455">
    <property type="entry name" value="Bact_solute-bind_prot3"/>
</dbReference>
<dbReference type="RefSeq" id="WP_281736853.1">
    <property type="nucleotide sequence ID" value="NZ_JAKETQ010000003.1"/>
</dbReference>
<proteinExistence type="inferred from homology"/>
<evidence type="ECO:0000313" key="7">
    <source>
        <dbReference type="Proteomes" id="UP001156140"/>
    </source>
</evidence>
<accession>A0AA41QPS2</accession>